<feature type="non-terminal residue" evidence="2">
    <location>
        <position position="96"/>
    </location>
</feature>
<dbReference type="EMBL" id="CAUYUJ010017507">
    <property type="protein sequence ID" value="CAK0875405.1"/>
    <property type="molecule type" value="Genomic_DNA"/>
</dbReference>
<feature type="non-terminal residue" evidence="2">
    <location>
        <position position="1"/>
    </location>
</feature>
<evidence type="ECO:0000313" key="2">
    <source>
        <dbReference type="EMBL" id="CAK0875405.1"/>
    </source>
</evidence>
<accession>A0ABN9VSW0</accession>
<sequence>IDGVAAWHQARTLLRWPGARGRGRGRRRPLGGGHDQEAAHQGTAPQWPDGIWSRPCCGACPRCGFGTGQRQGWAHCWEAGGVDRARHRGARGVAGK</sequence>
<name>A0ABN9VSW0_9DINO</name>
<gene>
    <name evidence="2" type="ORF">PCOR1329_LOCUS60084</name>
</gene>
<feature type="region of interest" description="Disordered" evidence="1">
    <location>
        <begin position="18"/>
        <end position="48"/>
    </location>
</feature>
<keyword evidence="3" id="KW-1185">Reference proteome</keyword>
<reference evidence="2" key="1">
    <citation type="submission" date="2023-10" db="EMBL/GenBank/DDBJ databases">
        <authorList>
            <person name="Chen Y."/>
            <person name="Shah S."/>
            <person name="Dougan E. K."/>
            <person name="Thang M."/>
            <person name="Chan C."/>
        </authorList>
    </citation>
    <scope>NUCLEOTIDE SEQUENCE [LARGE SCALE GENOMIC DNA]</scope>
</reference>
<evidence type="ECO:0000256" key="1">
    <source>
        <dbReference type="SAM" id="MobiDB-lite"/>
    </source>
</evidence>
<evidence type="ECO:0000313" key="3">
    <source>
        <dbReference type="Proteomes" id="UP001189429"/>
    </source>
</evidence>
<protein>
    <submittedName>
        <fullName evidence="2">Uncharacterized protein</fullName>
    </submittedName>
</protein>
<organism evidence="2 3">
    <name type="scientific">Prorocentrum cordatum</name>
    <dbReference type="NCBI Taxonomy" id="2364126"/>
    <lineage>
        <taxon>Eukaryota</taxon>
        <taxon>Sar</taxon>
        <taxon>Alveolata</taxon>
        <taxon>Dinophyceae</taxon>
        <taxon>Prorocentrales</taxon>
        <taxon>Prorocentraceae</taxon>
        <taxon>Prorocentrum</taxon>
    </lineage>
</organism>
<dbReference type="Proteomes" id="UP001189429">
    <property type="component" value="Unassembled WGS sequence"/>
</dbReference>
<comment type="caution">
    <text evidence="2">The sequence shown here is derived from an EMBL/GenBank/DDBJ whole genome shotgun (WGS) entry which is preliminary data.</text>
</comment>
<proteinExistence type="predicted"/>